<dbReference type="InterPro" id="IPR025662">
    <property type="entry name" value="Sigma_54_int_dom_ATP-bd_1"/>
</dbReference>
<dbReference type="GO" id="GO:0016887">
    <property type="term" value="F:ATP hydrolysis activity"/>
    <property type="evidence" value="ECO:0007669"/>
    <property type="project" value="InterPro"/>
</dbReference>
<feature type="compositionally biased region" description="Low complexity" evidence="12">
    <location>
        <begin position="4226"/>
        <end position="4239"/>
    </location>
</feature>
<evidence type="ECO:0000256" key="9">
    <source>
        <dbReference type="ARBA" id="ARBA00023242"/>
    </source>
</evidence>
<dbReference type="GO" id="GO:0005524">
    <property type="term" value="F:ATP binding"/>
    <property type="evidence" value="ECO:0007669"/>
    <property type="project" value="UniProtKB-KW"/>
</dbReference>
<dbReference type="EMBL" id="BLZA01000018">
    <property type="protein sequence ID" value="GHJ86500.1"/>
    <property type="molecule type" value="Genomic_DNA"/>
</dbReference>
<evidence type="ECO:0000259" key="13">
    <source>
        <dbReference type="PROSITE" id="PS50234"/>
    </source>
</evidence>
<feature type="compositionally biased region" description="Acidic residues" evidence="12">
    <location>
        <begin position="4310"/>
        <end position="4321"/>
    </location>
</feature>
<dbReference type="InterPro" id="IPR036465">
    <property type="entry name" value="vWFA_dom_sf"/>
</dbReference>
<dbReference type="GO" id="GO:0000027">
    <property type="term" value="P:ribosomal large subunit assembly"/>
    <property type="evidence" value="ECO:0007669"/>
    <property type="project" value="InterPro"/>
</dbReference>
<dbReference type="CDD" id="cd00009">
    <property type="entry name" value="AAA"/>
    <property type="match status" value="2"/>
</dbReference>
<dbReference type="InterPro" id="IPR041190">
    <property type="entry name" value="Midasin_AAA_lid_5"/>
</dbReference>
<name>A0A8H3YEF3_9TREE</name>
<feature type="domain" description="VWFA" evidence="13">
    <location>
        <begin position="4860"/>
        <end position="5072"/>
    </location>
</feature>
<feature type="compositionally biased region" description="Basic and acidic residues" evidence="12">
    <location>
        <begin position="4347"/>
        <end position="4385"/>
    </location>
</feature>
<accession>A0A8H3YEF3</accession>
<comment type="subcellular location">
    <subcellularLocation>
        <location evidence="1">Nucleus</location>
        <location evidence="1">Nucleolus</location>
    </subcellularLocation>
    <subcellularLocation>
        <location evidence="2">Nucleus</location>
        <location evidence="2">Nucleoplasm</location>
    </subcellularLocation>
</comment>
<dbReference type="SUPFAM" id="SSF52540">
    <property type="entry name" value="P-loop containing nucleoside triphosphate hydrolases"/>
    <property type="match status" value="6"/>
</dbReference>
<evidence type="ECO:0000256" key="12">
    <source>
        <dbReference type="SAM" id="MobiDB-lite"/>
    </source>
</evidence>
<evidence type="ECO:0000256" key="6">
    <source>
        <dbReference type="ARBA" id="ARBA00022741"/>
    </source>
</evidence>
<dbReference type="PROSITE" id="PS50234">
    <property type="entry name" value="VWFA"/>
    <property type="match status" value="1"/>
</dbReference>
<feature type="compositionally biased region" description="Acidic residues" evidence="12">
    <location>
        <begin position="4438"/>
        <end position="4506"/>
    </location>
</feature>
<feature type="compositionally biased region" description="Acidic residues" evidence="12">
    <location>
        <begin position="4329"/>
        <end position="4346"/>
    </location>
</feature>
<dbReference type="InterPro" id="IPR040848">
    <property type="entry name" value="AAA_lid_7"/>
</dbReference>
<dbReference type="FunFam" id="3.40.50.300:FF:000142">
    <property type="entry name" value="Midasin"/>
    <property type="match status" value="1"/>
</dbReference>
<keyword evidence="8 10" id="KW-0143">Chaperone</keyword>
<dbReference type="Pfam" id="PF17867">
    <property type="entry name" value="AAA_lid_7"/>
    <property type="match status" value="3"/>
</dbReference>
<dbReference type="Pfam" id="PF21108">
    <property type="entry name" value="MDN1_4th"/>
    <property type="match status" value="1"/>
</dbReference>
<dbReference type="OrthoDB" id="5186at2759"/>
<dbReference type="InterPro" id="IPR012099">
    <property type="entry name" value="Midasin"/>
</dbReference>
<keyword evidence="7 10" id="KW-0067">ATP-binding</keyword>
<evidence type="ECO:0000313" key="14">
    <source>
        <dbReference type="EMBL" id="GHJ86500.1"/>
    </source>
</evidence>
<dbReference type="Gene3D" id="3.40.50.300">
    <property type="entry name" value="P-loop containing nucleotide triphosphate hydrolases"/>
    <property type="match status" value="6"/>
</dbReference>
<feature type="region of interest" description="Disordered" evidence="12">
    <location>
        <begin position="4216"/>
        <end position="4739"/>
    </location>
</feature>
<dbReference type="InterPro" id="IPR027417">
    <property type="entry name" value="P-loop_NTPase"/>
</dbReference>
<dbReference type="Pfam" id="PF17865">
    <property type="entry name" value="AAA_lid_5"/>
    <property type="match status" value="1"/>
</dbReference>
<dbReference type="InterPro" id="IPR011704">
    <property type="entry name" value="ATPase_dyneun-rel_AAA"/>
</dbReference>
<comment type="similarity">
    <text evidence="3 10">Belongs to the midasin family.</text>
</comment>
<dbReference type="PANTHER" id="PTHR48103:SF2">
    <property type="entry name" value="MIDASIN"/>
    <property type="match status" value="1"/>
</dbReference>
<feature type="compositionally biased region" description="Basic and acidic residues" evidence="12">
    <location>
        <begin position="4541"/>
        <end position="4569"/>
    </location>
</feature>
<feature type="compositionally biased region" description="Acidic residues" evidence="12">
    <location>
        <begin position="4281"/>
        <end position="4303"/>
    </location>
</feature>
<dbReference type="Proteomes" id="UP000620104">
    <property type="component" value="Unassembled WGS sequence"/>
</dbReference>
<evidence type="ECO:0000313" key="15">
    <source>
        <dbReference type="Proteomes" id="UP000620104"/>
    </source>
</evidence>
<dbReference type="GO" id="GO:0005730">
    <property type="term" value="C:nucleolus"/>
    <property type="evidence" value="ECO:0007669"/>
    <property type="project" value="UniProtKB-SubCell"/>
</dbReference>
<dbReference type="InterPro" id="IPR003593">
    <property type="entry name" value="AAA+_ATPase"/>
</dbReference>
<dbReference type="SUPFAM" id="SSF53300">
    <property type="entry name" value="vWA-like"/>
    <property type="match status" value="1"/>
</dbReference>
<dbReference type="PANTHER" id="PTHR48103">
    <property type="entry name" value="MIDASIN-RELATED"/>
    <property type="match status" value="1"/>
</dbReference>
<comment type="caution">
    <text evidence="14">The sequence shown here is derived from an EMBL/GenBank/DDBJ whole genome shotgun (WGS) entry which is preliminary data.</text>
</comment>
<evidence type="ECO:0000256" key="10">
    <source>
        <dbReference type="PIRNR" id="PIRNR010340"/>
    </source>
</evidence>
<feature type="coiled-coil region" evidence="11">
    <location>
        <begin position="4025"/>
        <end position="4052"/>
    </location>
</feature>
<keyword evidence="5" id="KW-0597">Phosphoprotein</keyword>
<keyword evidence="15" id="KW-1185">Reference proteome</keyword>
<dbReference type="GO" id="GO:0000055">
    <property type="term" value="P:ribosomal large subunit export from nucleus"/>
    <property type="evidence" value="ECO:0007669"/>
    <property type="project" value="TreeGrafter"/>
</dbReference>
<proteinExistence type="inferred from homology"/>
<dbReference type="GO" id="GO:0030687">
    <property type="term" value="C:preribosome, large subunit precursor"/>
    <property type="evidence" value="ECO:0007669"/>
    <property type="project" value="TreeGrafter"/>
</dbReference>
<dbReference type="FunFam" id="3.40.50.300:FF:000712">
    <property type="entry name" value="Midasin"/>
    <property type="match status" value="1"/>
</dbReference>
<feature type="compositionally biased region" description="Acidic residues" evidence="12">
    <location>
        <begin position="4687"/>
        <end position="4697"/>
    </location>
</feature>
<organism evidence="14 15">
    <name type="scientific">Naganishia liquefaciens</name>
    <dbReference type="NCBI Taxonomy" id="104408"/>
    <lineage>
        <taxon>Eukaryota</taxon>
        <taxon>Fungi</taxon>
        <taxon>Dikarya</taxon>
        <taxon>Basidiomycota</taxon>
        <taxon>Agaricomycotina</taxon>
        <taxon>Tremellomycetes</taxon>
        <taxon>Filobasidiales</taxon>
        <taxon>Filobasidiaceae</taxon>
        <taxon>Naganishia</taxon>
    </lineage>
</organism>
<sequence length="5084" mass="562286">MADMSGVQPMQVDVIDVDHESGSVTSSVIAIDDLTTTDQTKPISDISKFPLREQVAAFLQEIGVKAAADRPSYIPQDAFTLVSHGAFSEPPIKASSTLEGLSTILGIPGLTELFIKYFQPILVDLLARWITSTSSETPSEEWERKLFVVAELAQHVPEAWSAIHKFLEQSPFFKSSPLAFCPNDDAVVSLPADRLHLLLLSYFRILAADPLMGQRNGWKINPLKRLYLTHPDNGVKIMAISVFASQMGLPEPGRRKMEEEVLGQIGGVDGDMAYGWRLSAEESPAQTADSASHAPRSLEPWQTDAWVIRTMEYRRERRIARFSRDFVCATETTLSQTDLSSLVAIAGSELLFRRQEPTKDVNKLVHVKTAASEACVGQVAKSLALSLPTLISSPSSAGKTHVVNYLSTLMYPSTPLNSRVLTIALADTSIDAKALLGSYVSSPANPGTFTWTEGALTKAVRSGRWVILEDVDKAGQEVLSLFSKLADSMTMPKHVGSRASLDIPGRRSVEAGDGFALIAMRTVGSVAEKSLPPAIFLGHNYFAESLLDSPTAQDLQMILNFKHPRLSGFPAEVLVKTYHNLKETERLGSKVALPGSGAARGYGLRDLEKWCARVERMLPANIETAMHKEGDHLRFSNPVVQDEIFLEALDVFLAALPSSIYDKARGRREVIAEILSDSLGLGEERRDNLLNQRRPSLEVTGDTRARQSSTVRIGRASLHGLAPRPGAPAPASRPYALTKPSAILLERIAVSIASGEPALLVGETGTGKTTAVQYMATTLNRPLTAINLSTQTESSDLLGGFKPIDAAVTARQIYASWLELFRQTFSRKKNEKIEVVVRKAMSSRKWDQLVKVWMGTVPLAKHKLQERIHARGSSGESAITATGEIPEGNAPRKRRKLADDEVSKVELERQLAGWTALGQEISAFNLQHVKSTSRLVFSFVEGPLVQALRSGEWILLDEVNLASSETLEALSTILESPTSSVVLTERGDLEPVERHPDFRLFACMNPATDVGKKDLPPGLRARFTEIYAPPPDDDEEALRGIVKQYLGDAVAGDRAAIADVAEFYSSIKALARNKEIVDGTNTPPHFSMRTLARALTFAVEVSPSFGIRRGLWEGLLMTFTMSLDGPSYEIARKLCVDKILRSMRNAGARFGGKPAVPDPSRPDDFVLFGDYWLEKGAEPVVLDEKYIKTPSVANKLADLARIIMTRKLPVLIQGPTSSGKTSAVEYLAKQTGHRFVRINNHEHTDIQEYLGTYASDPLTGNLVFREGVLVTAVRNGYWLVLDELNLAPTDVLEALNRLLDDNRELVLPETGEVIRPHPHFMLFATQNPPGLYAGRKVLSRAFRNRFLEVHFDDVPQQELQEILHRRSDIAPTYAKLIVEVFRELQHRRQATRVFESRQSFATLRDLFRWAGREAISHQQLAENGYLLLGERARKDEDRLVVKEVLEKIIKAKIDEDALLRISLDASSAYSRLGFPLPESMSTSIVWTKAMQRLFTLVATAAANDEPILLVGETGSGKTSVCEVIASLLGRQLVQVSCHQNMETADLLGSQRPVRNRAVKLQQISSAITLLCQEVKVSQPPGDFSSIEGISELLLALSQDDRLAVAKSRLDELRSSLQQASALFEWSDGPLVQAMQNGSVLLLDELSLADDSVLERLNSVLEPAKILVLAEKGGASDLECTVTGQAGFQVIATMNPGGDFGKKELSPALRNRFTEIWVPAVTDRTDLEQIIQQSFHVDSLRGATPYILDFVNWFSEHIVDQAQTGMGLRDILAWVSFSNVCATSLGMSSAQIFIHAAKLVITDGLETLPSVAALGRDRLSEFRQRCDAKLEELAEQLEPDQRKGGSRVVGATAVSMSPTHFGIGPFSISKGTQNNSDSETFAMEAPTTMNNLLRVVRACQVPKSILLEGSPGVGKTSLVQALATACKRHLCRINLSDQTDLIDLFGSDLPVAGGSAGEFAWQDAAFLTAMQNGDWVLLDEMNLASQAVLEGLNAVLDHRGSVYVPELDRTFLKHPEFRLFAAQNPVQQGGGRKGLPKSFLNRFTKVYVQEHTPEDLVFICQRIFPSLDSALLKNVIRLNEKLYDATMIHRQFGQEGGPWEFNLRDIIRLFRLYLTRNGFEGEDGLAGFLRMVYVNRFRCLRDQEAVCRLILDLFGLEIDPSHRPWMYATRVYVQVGFAMLHRSSSPAFNSMRSLTQEQYQQCESLTKCIAAGWLAILVGPAGTGKRSAVRSIAGLASIQLYEYSMHSGVDTMEMLGTFEQSDPGRQLHLAADALAELLHSLELDTRTLSDDLQHVIQSLRRCDPLDFGKRTQVLADAHDACQYLASFGLPAERLLAVTALLQAASRPTGPSFEWIDGPLVAAIKQGHWFFINDANLCSPSVLDRLNSLCELNGTLSLNEKGSTSGQTEILRPHPNFRLFLSYDPLKGELSRAMRNRGIEVAFLRNSGSAETSNGLGTLTSTFLQQASEEAYNVLQVPGIETTGSPLDEASLARLVTGESITATCITERMISTGTAKSSGAWKRFAEVLDTEAVKEIAQSEHTILAAARNIARNVIDFLPMDLSLNPQFANFAPFRLFTRLVQLVAEIGKVRQHSLQQSQLSAPALNGGQVDAKSLRQLSTLAERLVQAGLNCLQSYRDRPDIADRHETNDEMEVLVGVLWQLCALLDSRTFQHAAVKVYIQLLQPLAVNLTDSGLALAIKELKSSVEPTTGLNQAIIWKALLTDDAQNVEAQVTQLMHGLRHIDTSQISIAGILQIAGLIKSRKLKAPQAEAEFSRLHQGLLSLAPLEAPEPVDFEIRVARGILTQLVAFAGVSSESSLISYCDLATKLDESSMAPLPAIMALRSSESSYASYFDMMSTYLKGLWIETGKGVNKEWVLQPGHLCQSSGLASIVAASVAADTRVGELDRYTMSRRIVSHALLWETENQQESTAQALSMLAFNALQMFANIVVLRSAKYTAPPSSVTQALDAISGIIGTTLQVPLNQGNALFVPYLSKASQIHQSRQMSETLKAGQTWILLGQTLINSFVPDVPLDPTVEERCQQKLKEAKRSRLNLELRAYTVAEQRITGNSSNRAINEIQVELQGIEAGIDPASSWNYDARSEKLQAFYQEVHRFLGHVMQPQKIDDLAHVLSSTGGKYEMSLAEEENFQAAAHAFVKRLEESYEDLQDLAQPVCVAVQAVRLGLRVIAQDAIRQLEEENAKHQVILVKQLTSFPSVSSLEGLAADRHDLQPSKETAGELLLQLRSINMRVNAGHIIASIAADVETLYSRISALWRVDQEAIKRQQQIAESLYRQRTTEEEVESDEAVEARELAELFPTYDGDEDLSKTTSTEARKGGFVKAEEIRGFYRSHLALFRLPDAHAEKRAWAVDRKNLVGRLLLQNRLAFDQVLDRNSRAYQLLAINDEHYGAAAVEADLQYNFYHSPNRTEITRALRILRRLRARLTVILEEWPDQIRLQHIIDRCDYTQAMPAESSVARMLSAMEQLLEVVQDWESYANRDNSLASFRDEIIALIIGWRKAELSAWNRLMDQEVIAYDSENAPWWFRLYELLIVGTNSAIETADSEMELKFREHLDSALPLITEYISATSCGHFGSRLRLLGSFADYIEITKLRSSGRGSEQWRSVMHLLHNIEASYGQYAEIVQQNISNQRAPLEKAVRDFIKLASWKDVNVNAMQASARKSHAQLYKTIRKFRDILRQPVTPFLGTPLPALPAWQSSRIVPVPIGERVSKSVKRPVEIETPTFLADANRTIAKYQRIMAAGGDLTSSACVTVEDLATDIIETVDAFSKETPANLTEENKKNVKNLQTRKRKAFSDLLKELRQLGFSAKVRADQLAKQSSAANILKLCPLDQEEASELSGQDLLKRVEQYHHRLDFALPAMRHALNDHSADIVTHDLQRAHGFAESAFAEALGTRKDLVDVAMVTKRLSAISRRFSKLADEGVAYAHRDLPVHIKQIQHCVLDLCDAGAESLQVIHAICSLREHQVEVYLRAATRLEAAFSNIQPYGSALGVVCSEIVRSGVMLLSKNEMTELNNLSQALSRHEEELVDSSNSVASLSFVIDPLVKMTQKAKAVIDSLPASLVTCDAVDIWSASDKVIEKMLIVAQSFGKEASNQDDQAEQPLCIASRMTLEEQKTTLRAVEVESQLCLFAEALATGPIDADDPQTILSAVQQLLPYLDTYVVKLNRYLMSHAAWSKALYKLDYVLVRTFTTLSSKGFCKPEEADNQQGSGQDGQMQMDGTGLGSGSGEQNVSNEIEDESQVEGLKGEDEEKDEDEPKDRDGDDEAVEMQDDFEGALDDVDQDDDEKKQEEGEDEDQEDKNDMDEHVGDVGEDAVDDQFWGDDEEDKKDDAGNDQLDKDQKQENGESEMAAREEEQSKGKDKPEPRDGEDDAEQETDNREDDKDGQEDEVPGEEEAPEEEDRGEDGAGAALDSTMPEVETLDLPEEMQLDDAEGSDQMEDFEDDGMEGEDVEDELNGSVPDEVEDDGDDSREENDADRGEAEDEEAKEDAQSMLPQDADDQGDSGETEAQNGVGAQGGLDNSDAKLDPEGSEPEARDQDQQQLDDVREGQGAKSNAQQDVGTGDEAEMKQSAEGQGPADETAAAPDNSRSKGDLQNDVHRLINEILERSGDRQPQEQNGERDLKQVEHIQDDEKEDMQALGASHEEQQARLAELAIVDEDMPSAPDMDVMDTAENEDDLPSKSTAPPPAKQESAGASDSEKALTEAQISGQKDKAKNDLDMDVDLEDLDDASLEDGKPKATGDAPDSKDLELSMKRWVESGRTENGEEIWRKYSALTSDLSYHLCEQLRLILQPTLATRLQGDYRTGKRLNMRKIIPYIASEYTKDKIWLRRTKPSRREYQVLLSLDDSRSMADSHSVHLAYQTLALVSQALTKLEVGQVGIARFGEEVEMLHEFSDTAFSAADGAKVMNSFTFGQHKTDVAKLVSDSLDVLARARQTSVSSSSADLWQLEIIISDGVCQDHEKLRRLLRRAMEERVMIVFLVVDSLAQSAPAIPGAAPASRTSILNMQSAAYKEINGAMQLEMTRYLDTFPFEYFVVLRDVEALPEVLSETLRQWIARVAMSQE</sequence>
<evidence type="ECO:0000256" key="5">
    <source>
        <dbReference type="ARBA" id="ARBA00022553"/>
    </source>
</evidence>
<gene>
    <name evidence="14" type="ORF">NliqN6_2902</name>
</gene>
<comment type="function">
    <text evidence="10">Nuclear chaperone required for maturation and nuclear export of pre-60S ribosome subunits.</text>
</comment>
<feature type="compositionally biased region" description="Basic and acidic residues" evidence="12">
    <location>
        <begin position="4607"/>
        <end position="4650"/>
    </location>
</feature>
<dbReference type="SMART" id="SM00382">
    <property type="entry name" value="AAA"/>
    <property type="match status" value="5"/>
</dbReference>
<dbReference type="InterPro" id="IPR002035">
    <property type="entry name" value="VWF_A"/>
</dbReference>
<keyword evidence="9 10" id="KW-0539">Nucleus</keyword>
<feature type="compositionally biased region" description="Acidic residues" evidence="12">
    <location>
        <begin position="4402"/>
        <end position="4422"/>
    </location>
</feature>
<evidence type="ECO:0000256" key="7">
    <source>
        <dbReference type="ARBA" id="ARBA00022840"/>
    </source>
</evidence>
<feature type="compositionally biased region" description="Basic and acidic residues" evidence="12">
    <location>
        <begin position="4264"/>
        <end position="4280"/>
    </location>
</feature>
<evidence type="ECO:0000256" key="1">
    <source>
        <dbReference type="ARBA" id="ARBA00004604"/>
    </source>
</evidence>
<feature type="region of interest" description="Disordered" evidence="12">
    <location>
        <begin position="871"/>
        <end position="897"/>
    </location>
</feature>
<dbReference type="InterPro" id="IPR048617">
    <property type="entry name" value="MDN1_AAA_lid_4"/>
</dbReference>
<protein>
    <recommendedName>
        <fullName evidence="4 10">Midasin</fullName>
    </recommendedName>
</protein>
<evidence type="ECO:0000256" key="3">
    <source>
        <dbReference type="ARBA" id="ARBA00007188"/>
    </source>
</evidence>
<evidence type="ECO:0000256" key="11">
    <source>
        <dbReference type="SAM" id="Coils"/>
    </source>
</evidence>
<evidence type="ECO:0000256" key="8">
    <source>
        <dbReference type="ARBA" id="ARBA00023186"/>
    </source>
</evidence>
<evidence type="ECO:0000256" key="4">
    <source>
        <dbReference type="ARBA" id="ARBA00017143"/>
    </source>
</evidence>
<evidence type="ECO:0000256" key="2">
    <source>
        <dbReference type="ARBA" id="ARBA00004642"/>
    </source>
</evidence>
<dbReference type="FunFam" id="3.40.50.300:FF:001368">
    <property type="entry name" value="Midasin"/>
    <property type="match status" value="1"/>
</dbReference>
<keyword evidence="11" id="KW-0175">Coiled coil</keyword>
<dbReference type="GO" id="GO:0005654">
    <property type="term" value="C:nucleoplasm"/>
    <property type="evidence" value="ECO:0007669"/>
    <property type="project" value="UniProtKB-SubCell"/>
</dbReference>
<dbReference type="Pfam" id="PF07728">
    <property type="entry name" value="AAA_5"/>
    <property type="match status" value="8"/>
</dbReference>
<feature type="compositionally biased region" description="Acidic residues" evidence="12">
    <location>
        <begin position="4516"/>
        <end position="4525"/>
    </location>
</feature>
<dbReference type="PROSITE" id="PS00675">
    <property type="entry name" value="SIGMA54_INTERACT_1"/>
    <property type="match status" value="1"/>
</dbReference>
<reference evidence="14" key="1">
    <citation type="submission" date="2020-07" db="EMBL/GenBank/DDBJ databases">
        <title>Draft Genome Sequence of a Deep-Sea Yeast, Naganishia (Cryptococcus) liquefaciens strain N6.</title>
        <authorList>
            <person name="Han Y.W."/>
            <person name="Kajitani R."/>
            <person name="Morimoto H."/>
            <person name="Parhat M."/>
            <person name="Tsubouchi H."/>
            <person name="Bakenova O."/>
            <person name="Ogata M."/>
            <person name="Argunhan B."/>
            <person name="Aoki R."/>
            <person name="Kajiwara S."/>
            <person name="Itoh T."/>
            <person name="Iwasaki H."/>
        </authorList>
    </citation>
    <scope>NUCLEOTIDE SEQUENCE</scope>
    <source>
        <strain evidence="14">N6</strain>
    </source>
</reference>
<keyword evidence="6 10" id="KW-0547">Nucleotide-binding</keyword>
<dbReference type="PIRSF" id="PIRSF010340">
    <property type="entry name" value="Midasin"/>
    <property type="match status" value="1"/>
</dbReference>